<keyword evidence="2" id="KW-1185">Reference proteome</keyword>
<protein>
    <submittedName>
        <fullName evidence="1">Uncharacterized protein</fullName>
    </submittedName>
</protein>
<sequence>MTMQLLHYGIFELYGSKLDELTKDVKETLPAFSSITTKVTYLSTKDDVIHSSINVVKTDTDSLYSLKTEVSEIKVVLATNSSNIATFQSSFSALSESVNSQLAHLGETLKQILTIL</sequence>
<reference evidence="1 2" key="2">
    <citation type="journal article" date="2022" name="Mol. Ecol. Resour.">
        <title>The genomes of chicory, endive, great burdock and yacon provide insights into Asteraceae paleo-polyploidization history and plant inulin production.</title>
        <authorList>
            <person name="Fan W."/>
            <person name="Wang S."/>
            <person name="Wang H."/>
            <person name="Wang A."/>
            <person name="Jiang F."/>
            <person name="Liu H."/>
            <person name="Zhao H."/>
            <person name="Xu D."/>
            <person name="Zhang Y."/>
        </authorList>
    </citation>
    <scope>NUCLEOTIDE SEQUENCE [LARGE SCALE GENOMIC DNA]</scope>
    <source>
        <strain evidence="2">cv. Niubang</strain>
    </source>
</reference>
<name>A0ACB9FKP4_ARCLA</name>
<dbReference type="EMBL" id="CM042047">
    <property type="protein sequence ID" value="KAI3771406.1"/>
    <property type="molecule type" value="Genomic_DNA"/>
</dbReference>
<evidence type="ECO:0000313" key="2">
    <source>
        <dbReference type="Proteomes" id="UP001055879"/>
    </source>
</evidence>
<accession>A0ACB9FKP4</accession>
<gene>
    <name evidence="1" type="ORF">L6452_02570</name>
</gene>
<comment type="caution">
    <text evidence="1">The sequence shown here is derived from an EMBL/GenBank/DDBJ whole genome shotgun (WGS) entry which is preliminary data.</text>
</comment>
<dbReference type="Proteomes" id="UP001055879">
    <property type="component" value="Linkage Group LG01"/>
</dbReference>
<organism evidence="1 2">
    <name type="scientific">Arctium lappa</name>
    <name type="common">Greater burdock</name>
    <name type="synonym">Lappa major</name>
    <dbReference type="NCBI Taxonomy" id="4217"/>
    <lineage>
        <taxon>Eukaryota</taxon>
        <taxon>Viridiplantae</taxon>
        <taxon>Streptophyta</taxon>
        <taxon>Embryophyta</taxon>
        <taxon>Tracheophyta</taxon>
        <taxon>Spermatophyta</taxon>
        <taxon>Magnoliopsida</taxon>
        <taxon>eudicotyledons</taxon>
        <taxon>Gunneridae</taxon>
        <taxon>Pentapetalae</taxon>
        <taxon>asterids</taxon>
        <taxon>campanulids</taxon>
        <taxon>Asterales</taxon>
        <taxon>Asteraceae</taxon>
        <taxon>Carduoideae</taxon>
        <taxon>Cardueae</taxon>
        <taxon>Arctiinae</taxon>
        <taxon>Arctium</taxon>
    </lineage>
</organism>
<evidence type="ECO:0000313" key="1">
    <source>
        <dbReference type="EMBL" id="KAI3771406.1"/>
    </source>
</evidence>
<proteinExistence type="predicted"/>
<reference evidence="2" key="1">
    <citation type="journal article" date="2022" name="Mol. Ecol. Resour.">
        <title>The genomes of chicory, endive, great burdock and yacon provide insights into Asteraceae palaeo-polyploidization history and plant inulin production.</title>
        <authorList>
            <person name="Fan W."/>
            <person name="Wang S."/>
            <person name="Wang H."/>
            <person name="Wang A."/>
            <person name="Jiang F."/>
            <person name="Liu H."/>
            <person name="Zhao H."/>
            <person name="Xu D."/>
            <person name="Zhang Y."/>
        </authorList>
    </citation>
    <scope>NUCLEOTIDE SEQUENCE [LARGE SCALE GENOMIC DNA]</scope>
    <source>
        <strain evidence="2">cv. Niubang</strain>
    </source>
</reference>